<keyword evidence="2 5" id="KW-0812">Transmembrane</keyword>
<comment type="subcellular location">
    <subcellularLocation>
        <location evidence="1">Membrane</location>
        <topology evidence="1">Multi-pass membrane protein</topology>
    </subcellularLocation>
</comment>
<evidence type="ECO:0000256" key="2">
    <source>
        <dbReference type="ARBA" id="ARBA00022692"/>
    </source>
</evidence>
<dbReference type="Pfam" id="PF02674">
    <property type="entry name" value="Colicin_V"/>
    <property type="match status" value="1"/>
</dbReference>
<dbReference type="GO" id="GO:0009403">
    <property type="term" value="P:toxin biosynthetic process"/>
    <property type="evidence" value="ECO:0007669"/>
    <property type="project" value="InterPro"/>
</dbReference>
<reference evidence="6" key="1">
    <citation type="journal article" date="2021" name="PeerJ">
        <title>Extensive microbial diversity within the chicken gut microbiome revealed by metagenomics and culture.</title>
        <authorList>
            <person name="Gilroy R."/>
            <person name="Ravi A."/>
            <person name="Getino M."/>
            <person name="Pursley I."/>
            <person name="Horton D.L."/>
            <person name="Alikhan N.F."/>
            <person name="Baker D."/>
            <person name="Gharbi K."/>
            <person name="Hall N."/>
            <person name="Watson M."/>
            <person name="Adriaenssens E.M."/>
            <person name="Foster-Nyarko E."/>
            <person name="Jarju S."/>
            <person name="Secka A."/>
            <person name="Antonio M."/>
            <person name="Oren A."/>
            <person name="Chaudhuri R.R."/>
            <person name="La Ragione R."/>
            <person name="Hildebrand F."/>
            <person name="Pallen M.J."/>
        </authorList>
    </citation>
    <scope>NUCLEOTIDE SEQUENCE</scope>
    <source>
        <strain evidence="6">811</strain>
    </source>
</reference>
<feature type="transmembrane region" description="Helical" evidence="5">
    <location>
        <begin position="83"/>
        <end position="107"/>
    </location>
</feature>
<evidence type="ECO:0000256" key="1">
    <source>
        <dbReference type="ARBA" id="ARBA00004141"/>
    </source>
</evidence>
<evidence type="ECO:0000256" key="5">
    <source>
        <dbReference type="SAM" id="Phobius"/>
    </source>
</evidence>
<keyword evidence="4 5" id="KW-0472">Membrane</keyword>
<dbReference type="GO" id="GO:0016020">
    <property type="term" value="C:membrane"/>
    <property type="evidence" value="ECO:0007669"/>
    <property type="project" value="UniProtKB-SubCell"/>
</dbReference>
<name>A0A9D1V8B7_9FIRM</name>
<accession>A0A9D1V8B7</accession>
<comment type="caution">
    <text evidence="6">The sequence shown here is derived from an EMBL/GenBank/DDBJ whole genome shotgun (WGS) entry which is preliminary data.</text>
</comment>
<feature type="transmembrane region" description="Helical" evidence="5">
    <location>
        <begin position="128"/>
        <end position="150"/>
    </location>
</feature>
<evidence type="ECO:0000256" key="3">
    <source>
        <dbReference type="ARBA" id="ARBA00022989"/>
    </source>
</evidence>
<sequence length="199" mass="21314">MKIAIDVIFILFLLVMAVVGYRKGFLNRAWWLMDIVIIVFLGMNFEPKLAQQLGDAGLTAAIEGALSGAAGGDTLFGKPVADIAQIAVSVIVWAGLAIVVAIVMAIVKAILKSLRKFLSFRVIDGVLGAMYGMVITLVVLLVIGAVAGTFTDFAPVSSAYDLCGQTHLFRYIFGANPFQETINAHFPLGSWIYGALQSK</sequence>
<reference evidence="6" key="2">
    <citation type="submission" date="2021-04" db="EMBL/GenBank/DDBJ databases">
        <authorList>
            <person name="Gilroy R."/>
        </authorList>
    </citation>
    <scope>NUCLEOTIDE SEQUENCE</scope>
    <source>
        <strain evidence="6">811</strain>
    </source>
</reference>
<dbReference type="AlphaFoldDB" id="A0A9D1V8B7"/>
<keyword evidence="3 5" id="KW-1133">Transmembrane helix</keyword>
<evidence type="ECO:0000313" key="6">
    <source>
        <dbReference type="EMBL" id="HIX07879.1"/>
    </source>
</evidence>
<protein>
    <submittedName>
        <fullName evidence="6">CvpA family protein</fullName>
    </submittedName>
</protein>
<evidence type="ECO:0000256" key="4">
    <source>
        <dbReference type="ARBA" id="ARBA00023136"/>
    </source>
</evidence>
<feature type="transmembrane region" description="Helical" evidence="5">
    <location>
        <begin position="29"/>
        <end position="45"/>
    </location>
</feature>
<dbReference type="EMBL" id="DXFX01000071">
    <property type="protein sequence ID" value="HIX07879.1"/>
    <property type="molecule type" value="Genomic_DNA"/>
</dbReference>
<proteinExistence type="predicted"/>
<feature type="transmembrane region" description="Helical" evidence="5">
    <location>
        <begin position="6"/>
        <end position="22"/>
    </location>
</feature>
<dbReference type="Proteomes" id="UP000824204">
    <property type="component" value="Unassembled WGS sequence"/>
</dbReference>
<evidence type="ECO:0000313" key="7">
    <source>
        <dbReference type="Proteomes" id="UP000824204"/>
    </source>
</evidence>
<gene>
    <name evidence="6" type="ORF">H9741_05380</name>
</gene>
<organism evidence="6 7">
    <name type="scientific">Candidatus Borkfalkia faecipullorum</name>
    <dbReference type="NCBI Taxonomy" id="2838510"/>
    <lineage>
        <taxon>Bacteria</taxon>
        <taxon>Bacillati</taxon>
        <taxon>Bacillota</taxon>
        <taxon>Clostridia</taxon>
        <taxon>Christensenellales</taxon>
        <taxon>Christensenellaceae</taxon>
        <taxon>Candidatus Borkfalkia</taxon>
    </lineage>
</organism>
<dbReference type="InterPro" id="IPR003825">
    <property type="entry name" value="Colicin-V_CvpA"/>
</dbReference>